<proteinExistence type="predicted"/>
<feature type="domain" description="ATPase AAA-type core" evidence="4">
    <location>
        <begin position="2"/>
        <end position="71"/>
    </location>
</feature>
<evidence type="ECO:0000313" key="5">
    <source>
        <dbReference type="EMBL" id="CAG8562754.1"/>
    </source>
</evidence>
<dbReference type="Gene3D" id="1.10.8.60">
    <property type="match status" value="1"/>
</dbReference>
<sequence>MIILDEIDSVGIKSFSEHDSRNEETNGILTMIDKIEREKLDIIVIGITNYPEKLEPALVRSGRLSNKIEFSFPTEEEVGAMVDYLRQISEKSYKSDRVQWSERFWQEVKEITVELAKEKVSLVLVDLQQIIGLILAQACQENSSIVKPQSEDYRTILEKKVQEKTRKNEANEQISKLFKSFRLKKEVGEGKISRFVEKAIIKELDDYNRNIEEKQKEFQKKLIADYKRDADSKTLRKEDEI</sequence>
<dbReference type="GO" id="GO:0016887">
    <property type="term" value="F:ATP hydrolysis activity"/>
    <property type="evidence" value="ECO:0007669"/>
    <property type="project" value="InterPro"/>
</dbReference>
<dbReference type="InterPro" id="IPR050221">
    <property type="entry name" value="26S_Proteasome_ATPase"/>
</dbReference>
<dbReference type="GO" id="GO:0005524">
    <property type="term" value="F:ATP binding"/>
    <property type="evidence" value="ECO:0007669"/>
    <property type="project" value="UniProtKB-KW"/>
</dbReference>
<dbReference type="AlphaFoldDB" id="A0A9N9BC39"/>
<dbReference type="InterPro" id="IPR027417">
    <property type="entry name" value="P-loop_NTPase"/>
</dbReference>
<accession>A0A9N9BC39</accession>
<evidence type="ECO:0000259" key="4">
    <source>
        <dbReference type="Pfam" id="PF00004"/>
    </source>
</evidence>
<evidence type="ECO:0000256" key="3">
    <source>
        <dbReference type="SAM" id="Coils"/>
    </source>
</evidence>
<keyword evidence="2" id="KW-0067">ATP-binding</keyword>
<evidence type="ECO:0000256" key="1">
    <source>
        <dbReference type="ARBA" id="ARBA00022741"/>
    </source>
</evidence>
<dbReference type="EMBL" id="CAJVPJ010000881">
    <property type="protein sequence ID" value="CAG8562754.1"/>
    <property type="molecule type" value="Genomic_DNA"/>
</dbReference>
<name>A0A9N9BC39_9GLOM</name>
<dbReference type="PANTHER" id="PTHR23073">
    <property type="entry name" value="26S PROTEASOME REGULATORY SUBUNIT"/>
    <property type="match status" value="1"/>
</dbReference>
<feature type="coiled-coil region" evidence="3">
    <location>
        <begin position="197"/>
        <end position="224"/>
    </location>
</feature>
<organism evidence="5 6">
    <name type="scientific">Paraglomus occultum</name>
    <dbReference type="NCBI Taxonomy" id="144539"/>
    <lineage>
        <taxon>Eukaryota</taxon>
        <taxon>Fungi</taxon>
        <taxon>Fungi incertae sedis</taxon>
        <taxon>Mucoromycota</taxon>
        <taxon>Glomeromycotina</taxon>
        <taxon>Glomeromycetes</taxon>
        <taxon>Paraglomerales</taxon>
        <taxon>Paraglomeraceae</taxon>
        <taxon>Paraglomus</taxon>
    </lineage>
</organism>
<keyword evidence="6" id="KW-1185">Reference proteome</keyword>
<gene>
    <name evidence="5" type="ORF">POCULU_LOCUS5596</name>
</gene>
<dbReference type="OrthoDB" id="2427229at2759"/>
<evidence type="ECO:0000313" key="6">
    <source>
        <dbReference type="Proteomes" id="UP000789572"/>
    </source>
</evidence>
<comment type="caution">
    <text evidence="5">The sequence shown here is derived from an EMBL/GenBank/DDBJ whole genome shotgun (WGS) entry which is preliminary data.</text>
</comment>
<dbReference type="InterPro" id="IPR003959">
    <property type="entry name" value="ATPase_AAA_core"/>
</dbReference>
<keyword evidence="3" id="KW-0175">Coiled coil</keyword>
<dbReference type="SUPFAM" id="SSF52540">
    <property type="entry name" value="P-loop containing nucleoside triphosphate hydrolases"/>
    <property type="match status" value="1"/>
</dbReference>
<dbReference type="Gene3D" id="3.40.50.300">
    <property type="entry name" value="P-loop containing nucleotide triphosphate hydrolases"/>
    <property type="match status" value="1"/>
</dbReference>
<dbReference type="Pfam" id="PF00004">
    <property type="entry name" value="AAA"/>
    <property type="match status" value="1"/>
</dbReference>
<keyword evidence="1" id="KW-0547">Nucleotide-binding</keyword>
<protein>
    <submittedName>
        <fullName evidence="5">596_t:CDS:1</fullName>
    </submittedName>
</protein>
<evidence type="ECO:0000256" key="2">
    <source>
        <dbReference type="ARBA" id="ARBA00022840"/>
    </source>
</evidence>
<reference evidence="5" key="1">
    <citation type="submission" date="2021-06" db="EMBL/GenBank/DDBJ databases">
        <authorList>
            <person name="Kallberg Y."/>
            <person name="Tangrot J."/>
            <person name="Rosling A."/>
        </authorList>
    </citation>
    <scope>NUCLEOTIDE SEQUENCE</scope>
    <source>
        <strain evidence="5">IA702</strain>
    </source>
</reference>
<dbReference type="Proteomes" id="UP000789572">
    <property type="component" value="Unassembled WGS sequence"/>
</dbReference>